<reference evidence="1 2" key="1">
    <citation type="submission" date="2019-05" db="EMBL/GenBank/DDBJ databases">
        <title>Another draft genome of Portunus trituberculatus and its Hox gene families provides insights of decapod evolution.</title>
        <authorList>
            <person name="Jeong J.-H."/>
            <person name="Song I."/>
            <person name="Kim S."/>
            <person name="Choi T."/>
            <person name="Kim D."/>
            <person name="Ryu S."/>
            <person name="Kim W."/>
        </authorList>
    </citation>
    <scope>NUCLEOTIDE SEQUENCE [LARGE SCALE GENOMIC DNA]</scope>
    <source>
        <tissue evidence="1">Muscle</tissue>
    </source>
</reference>
<comment type="caution">
    <text evidence="1">The sequence shown here is derived from an EMBL/GenBank/DDBJ whole genome shotgun (WGS) entry which is preliminary data.</text>
</comment>
<protein>
    <submittedName>
        <fullName evidence="1">Uncharacterized protein</fullName>
    </submittedName>
</protein>
<dbReference type="AlphaFoldDB" id="A0A5B7DW26"/>
<gene>
    <name evidence="1" type="ORF">E2C01_018601</name>
</gene>
<keyword evidence="2" id="KW-1185">Reference proteome</keyword>
<organism evidence="1 2">
    <name type="scientific">Portunus trituberculatus</name>
    <name type="common">Swimming crab</name>
    <name type="synonym">Neptunus trituberculatus</name>
    <dbReference type="NCBI Taxonomy" id="210409"/>
    <lineage>
        <taxon>Eukaryota</taxon>
        <taxon>Metazoa</taxon>
        <taxon>Ecdysozoa</taxon>
        <taxon>Arthropoda</taxon>
        <taxon>Crustacea</taxon>
        <taxon>Multicrustacea</taxon>
        <taxon>Malacostraca</taxon>
        <taxon>Eumalacostraca</taxon>
        <taxon>Eucarida</taxon>
        <taxon>Decapoda</taxon>
        <taxon>Pleocyemata</taxon>
        <taxon>Brachyura</taxon>
        <taxon>Eubrachyura</taxon>
        <taxon>Portunoidea</taxon>
        <taxon>Portunidae</taxon>
        <taxon>Portuninae</taxon>
        <taxon>Portunus</taxon>
    </lineage>
</organism>
<evidence type="ECO:0000313" key="2">
    <source>
        <dbReference type="Proteomes" id="UP000324222"/>
    </source>
</evidence>
<dbReference type="Proteomes" id="UP000324222">
    <property type="component" value="Unassembled WGS sequence"/>
</dbReference>
<dbReference type="EMBL" id="VSRR010001470">
    <property type="protein sequence ID" value="MPC25485.1"/>
    <property type="molecule type" value="Genomic_DNA"/>
</dbReference>
<proteinExistence type="predicted"/>
<name>A0A5B7DW26_PORTR</name>
<sequence length="69" mass="7689">MPSLHHHGRHPVVYLSLGSLRLNSVVFPEPPQSSWSHHIGATVQQYIIENETIQNKVILSSAHLRQGAS</sequence>
<evidence type="ECO:0000313" key="1">
    <source>
        <dbReference type="EMBL" id="MPC25485.1"/>
    </source>
</evidence>
<accession>A0A5B7DW26</accession>